<dbReference type="GO" id="GO:0016788">
    <property type="term" value="F:hydrolase activity, acting on ester bonds"/>
    <property type="evidence" value="ECO:0007669"/>
    <property type="project" value="InterPro"/>
</dbReference>
<feature type="active site" description="Charge relay system" evidence="8">
    <location>
        <position position="367"/>
    </location>
</feature>
<organism evidence="11 12">
    <name type="scientific">Dendroctonus ponderosae</name>
    <name type="common">Mountain pine beetle</name>
    <dbReference type="NCBI Taxonomy" id="77166"/>
    <lineage>
        <taxon>Eukaryota</taxon>
        <taxon>Metazoa</taxon>
        <taxon>Ecdysozoa</taxon>
        <taxon>Arthropoda</taxon>
        <taxon>Hexapoda</taxon>
        <taxon>Insecta</taxon>
        <taxon>Pterygota</taxon>
        <taxon>Neoptera</taxon>
        <taxon>Endopterygota</taxon>
        <taxon>Coleoptera</taxon>
        <taxon>Polyphaga</taxon>
        <taxon>Cucujiformia</taxon>
        <taxon>Curculionidae</taxon>
        <taxon>Scolytinae</taxon>
        <taxon>Dendroctonus</taxon>
    </lineage>
</organism>
<keyword evidence="12" id="KW-1185">Reference proteome</keyword>
<dbReference type="FunFam" id="3.40.50.1820:FF:000057">
    <property type="entry name" value="Lipase"/>
    <property type="match status" value="1"/>
</dbReference>
<evidence type="ECO:0000256" key="4">
    <source>
        <dbReference type="ARBA" id="ARBA00022963"/>
    </source>
</evidence>
<dbReference type="Gene3D" id="3.40.50.1820">
    <property type="entry name" value="alpha/beta hydrolase"/>
    <property type="match status" value="1"/>
</dbReference>
<dbReference type="EnsemblMetazoa" id="XM_019904789.1">
    <property type="protein sequence ID" value="XP_019760348.1"/>
    <property type="gene ID" value="LOC109537858"/>
</dbReference>
<proteinExistence type="inferred from homology"/>
<feature type="domain" description="Partial AB-hydrolase lipase" evidence="10">
    <location>
        <begin position="35"/>
        <end position="95"/>
    </location>
</feature>
<name>A0AAR5PH23_DENPD</name>
<evidence type="ECO:0000256" key="8">
    <source>
        <dbReference type="PIRSR" id="PIRSR000862-1"/>
    </source>
</evidence>
<evidence type="ECO:0000256" key="5">
    <source>
        <dbReference type="ARBA" id="ARBA00023098"/>
    </source>
</evidence>
<keyword evidence="3 7" id="KW-0378">Hydrolase</keyword>
<evidence type="ECO:0000313" key="11">
    <source>
        <dbReference type="EnsemblMetazoa" id="XP_019760348.1"/>
    </source>
</evidence>
<keyword evidence="2 9" id="KW-0732">Signal</keyword>
<dbReference type="GO" id="GO:0016042">
    <property type="term" value="P:lipid catabolic process"/>
    <property type="evidence" value="ECO:0007669"/>
    <property type="project" value="UniProtKB-KW"/>
</dbReference>
<accession>A0AAR5PH23</accession>
<evidence type="ECO:0000256" key="3">
    <source>
        <dbReference type="ARBA" id="ARBA00022801"/>
    </source>
</evidence>
<dbReference type="InterPro" id="IPR025483">
    <property type="entry name" value="Lipase_euk"/>
</dbReference>
<dbReference type="Pfam" id="PF04083">
    <property type="entry name" value="Abhydro_lipase"/>
    <property type="match status" value="1"/>
</dbReference>
<evidence type="ECO:0000256" key="9">
    <source>
        <dbReference type="SAM" id="SignalP"/>
    </source>
</evidence>
<keyword evidence="5" id="KW-0443">Lipid metabolism</keyword>
<feature type="active site" description="Nucleophile" evidence="8">
    <location>
        <position position="174"/>
    </location>
</feature>
<keyword evidence="4 7" id="KW-0442">Lipid degradation</keyword>
<reference evidence="12" key="1">
    <citation type="journal article" date="2013" name="Genome Biol.">
        <title>Draft genome of the mountain pine beetle, Dendroctonus ponderosae Hopkins, a major forest pest.</title>
        <authorList>
            <person name="Keeling C.I."/>
            <person name="Yuen M.M."/>
            <person name="Liao N.Y."/>
            <person name="Docking T.R."/>
            <person name="Chan S.K."/>
            <person name="Taylor G.A."/>
            <person name="Palmquist D.L."/>
            <person name="Jackman S.D."/>
            <person name="Nguyen A."/>
            <person name="Li M."/>
            <person name="Henderson H."/>
            <person name="Janes J.K."/>
            <person name="Zhao Y."/>
            <person name="Pandoh P."/>
            <person name="Moore R."/>
            <person name="Sperling F.A."/>
            <person name="Huber D.P."/>
            <person name="Birol I."/>
            <person name="Jones S.J."/>
            <person name="Bohlmann J."/>
        </authorList>
    </citation>
    <scope>NUCLEOTIDE SEQUENCE</scope>
</reference>
<reference evidence="11" key="2">
    <citation type="submission" date="2024-08" db="UniProtKB">
        <authorList>
            <consortium name="EnsemblMetazoa"/>
        </authorList>
    </citation>
    <scope>IDENTIFICATION</scope>
</reference>
<feature type="signal peptide" evidence="9">
    <location>
        <begin position="1"/>
        <end position="18"/>
    </location>
</feature>
<protein>
    <recommendedName>
        <fullName evidence="7">Lipase</fullName>
    </recommendedName>
</protein>
<evidence type="ECO:0000256" key="1">
    <source>
        <dbReference type="ARBA" id="ARBA00010701"/>
    </source>
</evidence>
<feature type="chain" id="PRO_5043770299" description="Lipase" evidence="9">
    <location>
        <begin position="19"/>
        <end position="404"/>
    </location>
</feature>
<dbReference type="PANTHER" id="PTHR11005">
    <property type="entry name" value="LYSOSOMAL ACID LIPASE-RELATED"/>
    <property type="match status" value="1"/>
</dbReference>
<evidence type="ECO:0000313" key="12">
    <source>
        <dbReference type="Proteomes" id="UP000019118"/>
    </source>
</evidence>
<sequence>MNKYICVVLVLAVICVKEWKFFVPERFYASHLGEISDFLDSHGYPLESHEVQTEDGYLLTVHRIPNGRHHVQKSTPKPPVFLMHGLLLSSVDWMILGPEKSLALILADAGYDVWIGNNRGNSRSKNHITLHPQKDRKEFFSYSYHEIGLFDLPAMIDHVLSYTGRSKLSYIGYSEGVTSFFVMGAEKPEYNEKILLMNAFAPVTDSFNVTSEIFNVLSAYPWLLKLANFIGWYEMFDVSTAPIFRLLCQSRTLCNLLYHLLGSSKEQMPDQDTQLRILSHLPAGLSLNQISHYIQGTITGIYGPLSQDITTKTDHLIYDVSKVDAPIILYYGESDNLVNQHRMLETVAKKLPNLVKLYKVPYANFNHLDFLYGNNVSLLNEEALRNLNEFNGRNSPIDKLLIRN</sequence>
<evidence type="ECO:0000256" key="2">
    <source>
        <dbReference type="ARBA" id="ARBA00022729"/>
    </source>
</evidence>
<dbReference type="PIRSF" id="PIRSF000862">
    <property type="entry name" value="Steryl_ester_lip"/>
    <property type="match status" value="1"/>
</dbReference>
<dbReference type="SUPFAM" id="SSF53474">
    <property type="entry name" value="alpha/beta-Hydrolases"/>
    <property type="match status" value="1"/>
</dbReference>
<dbReference type="Proteomes" id="UP000019118">
    <property type="component" value="Unassembled WGS sequence"/>
</dbReference>
<evidence type="ECO:0000256" key="6">
    <source>
        <dbReference type="ARBA" id="ARBA00023180"/>
    </source>
</evidence>
<dbReference type="InterPro" id="IPR029058">
    <property type="entry name" value="AB_hydrolase_fold"/>
</dbReference>
<evidence type="ECO:0000259" key="10">
    <source>
        <dbReference type="Pfam" id="PF04083"/>
    </source>
</evidence>
<comment type="similarity">
    <text evidence="1 7">Belongs to the AB hydrolase superfamily. Lipase family.</text>
</comment>
<keyword evidence="6" id="KW-0325">Glycoprotein</keyword>
<evidence type="ECO:0000256" key="7">
    <source>
        <dbReference type="PIRNR" id="PIRNR000862"/>
    </source>
</evidence>
<dbReference type="InterPro" id="IPR006693">
    <property type="entry name" value="AB_hydrolase_lipase"/>
</dbReference>
<dbReference type="AlphaFoldDB" id="A0AAR5PH23"/>
<feature type="active site" description="Charge relay system" evidence="8">
    <location>
        <position position="335"/>
    </location>
</feature>